<reference evidence="1" key="1">
    <citation type="journal article" date="2021" name="Genome Biol. Evol.">
        <title>The assembled and annotated genome of the fairy-ring fungus Marasmius oreades.</title>
        <authorList>
            <person name="Hiltunen M."/>
            <person name="Ament-Velasquez S.L."/>
            <person name="Johannesson H."/>
        </authorList>
    </citation>
    <scope>NUCLEOTIDE SEQUENCE</scope>
    <source>
        <strain evidence="1">03SP1</strain>
    </source>
</reference>
<dbReference type="Gene3D" id="3.40.50.150">
    <property type="entry name" value="Vaccinia Virus protein VP39"/>
    <property type="match status" value="1"/>
</dbReference>
<evidence type="ECO:0000313" key="1">
    <source>
        <dbReference type="EMBL" id="KAG7093634.1"/>
    </source>
</evidence>
<sequence>MHFQDYNLATDYVEMDRLAVQHRMWCLLIEGLWPRSVTERVDSLLNTEGKQKTVMDIGCGSGIWAIEMARMYPNAQVVGLDLVEQTYPDAPENFKFIQGDVTKVLEQFSGQADIVHCRCVTQHVKDPQSLVQSLADSLKPGGVLLLADGDWEVYNESKEVVLPVEYSAEKGDVITGETRSWYAGWLALVGAATRSPQYRRIDELVKGCEGFDPHFDFRQYYSPLNWPGVHINHGEELGKILNINQRAFLHGSRGILGKRGIPEETIDKWAKHYEEDLDNKHYYNVWYYTAAQKSICV</sequence>
<keyword evidence="2" id="KW-1185">Reference proteome</keyword>
<proteinExistence type="predicted"/>
<comment type="caution">
    <text evidence="1">The sequence shown here is derived from an EMBL/GenBank/DDBJ whole genome shotgun (WGS) entry which is preliminary data.</text>
</comment>
<evidence type="ECO:0008006" key="3">
    <source>
        <dbReference type="Google" id="ProtNLM"/>
    </source>
</evidence>
<dbReference type="Proteomes" id="UP001049176">
    <property type="component" value="Chromosome 4"/>
</dbReference>
<accession>A0A9P7UVQ0</accession>
<dbReference type="OrthoDB" id="2013972at2759"/>
<dbReference type="RefSeq" id="XP_043010104.1">
    <property type="nucleotide sequence ID" value="XM_043152019.1"/>
</dbReference>
<dbReference type="GeneID" id="66076374"/>
<gene>
    <name evidence="1" type="ORF">E1B28_007298</name>
</gene>
<evidence type="ECO:0000313" key="2">
    <source>
        <dbReference type="Proteomes" id="UP001049176"/>
    </source>
</evidence>
<dbReference type="GO" id="GO:0008168">
    <property type="term" value="F:methyltransferase activity"/>
    <property type="evidence" value="ECO:0007669"/>
    <property type="project" value="TreeGrafter"/>
</dbReference>
<dbReference type="InterPro" id="IPR029063">
    <property type="entry name" value="SAM-dependent_MTases_sf"/>
</dbReference>
<dbReference type="PANTHER" id="PTHR43591">
    <property type="entry name" value="METHYLTRANSFERASE"/>
    <property type="match status" value="1"/>
</dbReference>
<organism evidence="1 2">
    <name type="scientific">Marasmius oreades</name>
    <name type="common">fairy-ring Marasmius</name>
    <dbReference type="NCBI Taxonomy" id="181124"/>
    <lineage>
        <taxon>Eukaryota</taxon>
        <taxon>Fungi</taxon>
        <taxon>Dikarya</taxon>
        <taxon>Basidiomycota</taxon>
        <taxon>Agaricomycotina</taxon>
        <taxon>Agaricomycetes</taxon>
        <taxon>Agaricomycetidae</taxon>
        <taxon>Agaricales</taxon>
        <taxon>Marasmiineae</taxon>
        <taxon>Marasmiaceae</taxon>
        <taxon>Marasmius</taxon>
    </lineage>
</organism>
<dbReference type="PANTHER" id="PTHR43591:SF24">
    <property type="entry name" value="2-METHOXY-6-POLYPRENYL-1,4-BENZOQUINOL METHYLASE, MITOCHONDRIAL"/>
    <property type="match status" value="1"/>
</dbReference>
<name>A0A9P7UVQ0_9AGAR</name>
<dbReference type="CDD" id="cd02440">
    <property type="entry name" value="AdoMet_MTases"/>
    <property type="match status" value="1"/>
</dbReference>
<dbReference type="KEGG" id="more:E1B28_007298"/>
<dbReference type="AlphaFoldDB" id="A0A9P7UVQ0"/>
<dbReference type="SUPFAM" id="SSF53335">
    <property type="entry name" value="S-adenosyl-L-methionine-dependent methyltransferases"/>
    <property type="match status" value="1"/>
</dbReference>
<dbReference type="EMBL" id="CM032184">
    <property type="protein sequence ID" value="KAG7093634.1"/>
    <property type="molecule type" value="Genomic_DNA"/>
</dbReference>
<dbReference type="Pfam" id="PF13489">
    <property type="entry name" value="Methyltransf_23"/>
    <property type="match status" value="1"/>
</dbReference>
<protein>
    <recommendedName>
        <fullName evidence="3">S-adenosyl-L-methionine-dependent methyltransferase</fullName>
    </recommendedName>
</protein>